<protein>
    <recommendedName>
        <fullName evidence="1">CHK kinase-like domain-containing protein</fullName>
    </recommendedName>
</protein>
<name>A0A6G0TDI2_APHGL</name>
<dbReference type="PANTHER" id="PTHR11012">
    <property type="entry name" value="PROTEIN KINASE-LIKE DOMAIN-CONTAINING"/>
    <property type="match status" value="1"/>
</dbReference>
<organism evidence="2 3">
    <name type="scientific">Aphis glycines</name>
    <name type="common">Soybean aphid</name>
    <dbReference type="NCBI Taxonomy" id="307491"/>
    <lineage>
        <taxon>Eukaryota</taxon>
        <taxon>Metazoa</taxon>
        <taxon>Ecdysozoa</taxon>
        <taxon>Arthropoda</taxon>
        <taxon>Hexapoda</taxon>
        <taxon>Insecta</taxon>
        <taxon>Pterygota</taxon>
        <taxon>Neoptera</taxon>
        <taxon>Paraneoptera</taxon>
        <taxon>Hemiptera</taxon>
        <taxon>Sternorrhyncha</taxon>
        <taxon>Aphidomorpha</taxon>
        <taxon>Aphidoidea</taxon>
        <taxon>Aphididae</taxon>
        <taxon>Aphidini</taxon>
        <taxon>Aphis</taxon>
        <taxon>Aphis</taxon>
    </lineage>
</organism>
<feature type="domain" description="CHK kinase-like" evidence="1">
    <location>
        <begin position="1397"/>
        <end position="1597"/>
    </location>
</feature>
<dbReference type="InterPro" id="IPR004119">
    <property type="entry name" value="EcKL"/>
</dbReference>
<dbReference type="InterPro" id="IPR011009">
    <property type="entry name" value="Kinase-like_dom_sf"/>
</dbReference>
<evidence type="ECO:0000259" key="1">
    <source>
        <dbReference type="SMART" id="SM00587"/>
    </source>
</evidence>
<comment type="caution">
    <text evidence="2">The sequence shown here is derived from an EMBL/GenBank/DDBJ whole genome shotgun (WGS) entry which is preliminary data.</text>
</comment>
<gene>
    <name evidence="2" type="ORF">AGLY_010425</name>
</gene>
<evidence type="ECO:0000313" key="2">
    <source>
        <dbReference type="EMBL" id="KAE9531219.1"/>
    </source>
</evidence>
<dbReference type="InterPro" id="IPR015897">
    <property type="entry name" value="CHK_kinase-like"/>
</dbReference>
<evidence type="ECO:0000313" key="3">
    <source>
        <dbReference type="Proteomes" id="UP000475862"/>
    </source>
</evidence>
<dbReference type="OrthoDB" id="190089at2759"/>
<feature type="domain" description="CHK kinase-like" evidence="1">
    <location>
        <begin position="590"/>
        <end position="790"/>
    </location>
</feature>
<proteinExistence type="predicted"/>
<dbReference type="Gene3D" id="3.90.1200.10">
    <property type="match status" value="4"/>
</dbReference>
<sequence length="1676" mass="191956">MEQFIKTEIKAIVAEGAFGKNCNLVSLKVYNDIEKKEWKYNTIYGDIVTSDDSYYSILIKLKSRDKMIRDSSECDRLFHNELYFFEYIIPFLLKCRGPLVNNENALSLPRFFYGRNKGGELAEKDLIVFENDNILGYPFNEEQLFMDKDHLIIALQAIAKFHGLSYIAKHKNADRFRDIVADVHDVQFDVNGPWMAQNDLLKRIGKRGVDRLLERSGEQYRDHEQLRRLNELFDDAEGTLRLALSDREPLSVLCHGEYCHGSVMFQYDECGCPFDALIMDFFNIRYGSLALDLSLFLYKTTSQRTRRTYWNELLDVYCAALAAAVPPGVRVPDRAELDAEMAVCAIVGFATASFMLCYKLRDYSDPLLNLMVTSDDPVEYFLALGGDAVTECIADLFYGLEHVSFFLHIMLEEQKQIDLLKVVDVRDNDALKFLLSYGGERATDWVADIVQHYLDTTYTAELMEQFIKTEIKAIVAEGAFGKNCNLVSFKVYNDIIEKKEWKYNAIFGDIVTSDDSYYSILIKLKSRDKMIRDSSECDVLFHNELYFYEYIIPFLLECRGPLVNNVNALSLPRFFYGRNKGGELAEEDLIVFENVNTLGYRFSEEQLFIDKDHLIIALQAIAKFHGLSYIAKHKNADRFRDIVADVHDVQFDVNGHWMAQNDLLKRIGKRGVDRLLERSGERYRDHDQLRRLNELFDDAASTLRLALSVREPLSVLCHGEYCHGSVMFQYDECGCPFDALIMDFFDMRYGSPALDLSLFLYATTAQRTRRTHWDELLDAYCAALAAAVPSEVCVPDRAALDAEMAASAVVGFASASFILCYKLRDNSDPLLNSIANSDDPVEYFLALGGDEGTECMADLVQHMIDMAYTQPCKVLAGGIKLRHTIQLLAMERLQVEKELNTIVGEGAFECRGPIVNDSNTLFLPRFFYGRNNCSELVTNDLIVLENINTLGYSYCSSNEKVFLDIDHLTIALQTLAKFHGLSYNAKHRDTSKIRDIMKNVFDTHVDVDGHWMAQNDLFKKCGKRGMDRLLKRDGDRYRNHEHIRRLDELFDDAQTVLMRTLDAREPLSVICHGNWNRDTLLFQYDEHRRPFDATAIDYSTLHYGSPALDLSSFLYMSTTQPVREAHWDDLLDAYCVALAGSVSPGVRVPCRAEIDAELGEVAVSGLAIASFVLPFVLRDRSDLTLETLMTSDDPVEYFLALGGDVATEYLADVVKHFVDMGYAGRCGHSSNPVENTNPKFMWYIYISTLLHSTVTKLVKRIVSKTTILTMDSLIREELPEIVNSGAFGKYLKYVSFDINEDYVGQNQYKSTVLFGTVNTSDGSKFNVVIKLKLRDETLCLKYKIHFHFNNEIIMYENIIPFLFESHRSLNGIEDWPSLCRFFYGRNKCGDLFNRDLIILENVDYQGFQSSKKHPLVDYDHVVSALRALAKFHGLSYTAKHKDPDRLQKVIMDLCETQFDEDGQWIFKNDAFRRLGKRGIDRLLERNGDLYRDNEHLKRFNKINDNVANSLKRAFEPQEPFSVVCHGDFNVNNVLFRYDETGLPIDVLLFDFGTPRYGSPALDISFLLYMNTTQDLRESHWDDLLNEYCLTLAKSVPSGVRVPNRIELNSEIARCAIYGFANAAFFLPHQLNSKVTWDEDMTEEEVIQLLLKLGGDIGTERVADMVQHIVDMKYTNV</sequence>
<dbReference type="Proteomes" id="UP000475862">
    <property type="component" value="Unassembled WGS sequence"/>
</dbReference>
<accession>A0A6G0TDI2</accession>
<dbReference type="EMBL" id="VYZN01000041">
    <property type="protein sequence ID" value="KAE9531219.1"/>
    <property type="molecule type" value="Genomic_DNA"/>
</dbReference>
<reference evidence="2 3" key="1">
    <citation type="submission" date="2019-08" db="EMBL/GenBank/DDBJ databases">
        <title>The genome of the soybean aphid Biotype 1, its phylome, world population structure and adaptation to the North American continent.</title>
        <authorList>
            <person name="Giordano R."/>
            <person name="Donthu R.K."/>
            <person name="Hernandez A.G."/>
            <person name="Wright C.L."/>
            <person name="Zimin A.V."/>
        </authorList>
    </citation>
    <scope>NUCLEOTIDE SEQUENCE [LARGE SCALE GENOMIC DNA]</scope>
    <source>
        <tissue evidence="2">Whole aphids</tissue>
    </source>
</reference>
<dbReference type="SMART" id="SM00587">
    <property type="entry name" value="CHK"/>
    <property type="match status" value="4"/>
</dbReference>
<dbReference type="Pfam" id="PF02958">
    <property type="entry name" value="EcKL"/>
    <property type="match status" value="4"/>
</dbReference>
<feature type="domain" description="CHK kinase-like" evidence="1">
    <location>
        <begin position="127"/>
        <end position="327"/>
    </location>
</feature>
<feature type="domain" description="CHK kinase-like" evidence="1">
    <location>
        <begin position="942"/>
        <end position="1144"/>
    </location>
</feature>
<dbReference type="SUPFAM" id="SSF56112">
    <property type="entry name" value="Protein kinase-like (PK-like)"/>
    <property type="match status" value="4"/>
</dbReference>
<dbReference type="PANTHER" id="PTHR11012:SF8">
    <property type="entry name" value="JUVENILE HORMONE-INDUCIBLE PROTEIN 26"/>
    <property type="match status" value="1"/>
</dbReference>
<keyword evidence="3" id="KW-1185">Reference proteome</keyword>